<dbReference type="Pfam" id="PF22289">
    <property type="entry name" value="DmmA-like_C"/>
    <property type="match status" value="1"/>
</dbReference>
<evidence type="ECO:0000313" key="2">
    <source>
        <dbReference type="EMBL" id="RRO18021.1"/>
    </source>
</evidence>
<comment type="caution">
    <text evidence="2">The sequence shown here is derived from an EMBL/GenBank/DDBJ whole genome shotgun (WGS) entry which is preliminary data.</text>
</comment>
<reference evidence="2 3" key="1">
    <citation type="submission" date="2018-11" db="EMBL/GenBank/DDBJ databases">
        <title>Saccharopolyspora rhizosphaerae sp. nov., an actinomycete isolated from rhizosphere soil in Thailand.</title>
        <authorList>
            <person name="Intra B."/>
            <person name="Euanorasetr J."/>
            <person name="Take A."/>
            <person name="Inahashi Y."/>
            <person name="Mori M."/>
            <person name="Panbangred W."/>
            <person name="Matsumoto A."/>
        </authorList>
    </citation>
    <scope>NUCLEOTIDE SEQUENCE [LARGE SCALE GENOMIC DNA]</scope>
    <source>
        <strain evidence="2 3">H219</strain>
    </source>
</reference>
<name>A0A3R8QRI9_9PSEU</name>
<dbReference type="EMBL" id="RSAA01000007">
    <property type="protein sequence ID" value="RRO18021.1"/>
    <property type="molecule type" value="Genomic_DNA"/>
</dbReference>
<protein>
    <recommendedName>
        <fullName evidence="1">Dimethylamine monooxygenase subunit DmmA-like C-terminal domain-containing protein</fullName>
    </recommendedName>
</protein>
<keyword evidence="3" id="KW-1185">Reference proteome</keyword>
<evidence type="ECO:0000313" key="3">
    <source>
        <dbReference type="Proteomes" id="UP000274515"/>
    </source>
</evidence>
<dbReference type="Proteomes" id="UP000274515">
    <property type="component" value="Unassembled WGS sequence"/>
</dbReference>
<proteinExistence type="predicted"/>
<dbReference type="InterPro" id="IPR048037">
    <property type="entry name" value="DmmA-like_C"/>
</dbReference>
<dbReference type="OrthoDB" id="3579011at2"/>
<dbReference type="AlphaFoldDB" id="A0A3R8QRI9"/>
<sequence length="171" mass="18265">MDERMAVGARTSLPEWPESVVVDPCGTRFAIIGIGEAAAVITRGWAEALERPARLVHAARAEEAFDALDAELRDARVGWRLMLAGPEADVLALRARAISAGAVDEEVRCQVTSRDRLVVHCAHCAAHTAAAVSPGERTTCSGCGQTLHVCSHVSRHRGAYLGFRADAEAVR</sequence>
<feature type="domain" description="Dimethylamine monooxygenase subunit DmmA-like C-terminal" evidence="1">
    <location>
        <begin position="119"/>
        <end position="162"/>
    </location>
</feature>
<dbReference type="NCBIfam" id="NF041259">
    <property type="entry name" value="mono_DmmA_fam"/>
    <property type="match status" value="1"/>
</dbReference>
<organism evidence="2 3">
    <name type="scientific">Saccharopolyspora rhizosphaerae</name>
    <dbReference type="NCBI Taxonomy" id="2492662"/>
    <lineage>
        <taxon>Bacteria</taxon>
        <taxon>Bacillati</taxon>
        <taxon>Actinomycetota</taxon>
        <taxon>Actinomycetes</taxon>
        <taxon>Pseudonocardiales</taxon>
        <taxon>Pseudonocardiaceae</taxon>
        <taxon>Saccharopolyspora</taxon>
    </lineage>
</organism>
<accession>A0A3R8QRI9</accession>
<gene>
    <name evidence="2" type="ORF">EIL87_07065</name>
</gene>
<dbReference type="RefSeq" id="WP_125089374.1">
    <property type="nucleotide sequence ID" value="NZ_RSAA01000007.1"/>
</dbReference>
<evidence type="ECO:0000259" key="1">
    <source>
        <dbReference type="Pfam" id="PF22289"/>
    </source>
</evidence>